<proteinExistence type="predicted"/>
<dbReference type="AlphaFoldDB" id="A0A670HX92"/>
<organism evidence="1 2">
    <name type="scientific">Podarcis muralis</name>
    <name type="common">Wall lizard</name>
    <name type="synonym">Lacerta muralis</name>
    <dbReference type="NCBI Taxonomy" id="64176"/>
    <lineage>
        <taxon>Eukaryota</taxon>
        <taxon>Metazoa</taxon>
        <taxon>Chordata</taxon>
        <taxon>Craniata</taxon>
        <taxon>Vertebrata</taxon>
        <taxon>Euteleostomi</taxon>
        <taxon>Lepidosauria</taxon>
        <taxon>Squamata</taxon>
        <taxon>Bifurcata</taxon>
        <taxon>Unidentata</taxon>
        <taxon>Episquamata</taxon>
        <taxon>Laterata</taxon>
        <taxon>Lacertibaenia</taxon>
        <taxon>Lacertidae</taxon>
        <taxon>Podarcis</taxon>
    </lineage>
</organism>
<accession>A0A670HX92</accession>
<dbReference type="Ensembl" id="ENSPMRT00000004478.1">
    <property type="protein sequence ID" value="ENSPMRP00000004196.1"/>
    <property type="gene ID" value="ENSPMRG00000002872.1"/>
</dbReference>
<reference evidence="1 2" key="1">
    <citation type="journal article" date="2019" name="Proc. Natl. Acad. Sci. U.S.A.">
        <title>Regulatory changes in pterin and carotenoid genes underlie balanced color polymorphisms in the wall lizard.</title>
        <authorList>
            <person name="Andrade P."/>
            <person name="Pinho C."/>
            <person name="Perez I de Lanuza G."/>
            <person name="Afonso S."/>
            <person name="Brejcha J."/>
            <person name="Rubin C.J."/>
            <person name="Wallerman O."/>
            <person name="Pereira P."/>
            <person name="Sabatino S.J."/>
            <person name="Bellati A."/>
            <person name="Pellitteri-Rosa D."/>
            <person name="Bosakova Z."/>
            <person name="Bunikis I."/>
            <person name="Carretero M.A."/>
            <person name="Feiner N."/>
            <person name="Marsik P."/>
            <person name="Pauperio F."/>
            <person name="Salvi D."/>
            <person name="Soler L."/>
            <person name="While G.M."/>
            <person name="Uller T."/>
            <person name="Font E."/>
            <person name="Andersson L."/>
            <person name="Carneiro M."/>
        </authorList>
    </citation>
    <scope>NUCLEOTIDE SEQUENCE</scope>
</reference>
<evidence type="ECO:0000313" key="1">
    <source>
        <dbReference type="Ensembl" id="ENSPMRP00000004196.1"/>
    </source>
</evidence>
<evidence type="ECO:0000313" key="2">
    <source>
        <dbReference type="Proteomes" id="UP000472272"/>
    </source>
</evidence>
<reference evidence="1" key="3">
    <citation type="submission" date="2025-09" db="UniProtKB">
        <authorList>
            <consortium name="Ensembl"/>
        </authorList>
    </citation>
    <scope>IDENTIFICATION</scope>
</reference>
<protein>
    <submittedName>
        <fullName evidence="1">Uncharacterized protein</fullName>
    </submittedName>
</protein>
<reference evidence="1" key="2">
    <citation type="submission" date="2025-08" db="UniProtKB">
        <authorList>
            <consortium name="Ensembl"/>
        </authorList>
    </citation>
    <scope>IDENTIFICATION</scope>
</reference>
<sequence length="71" mass="7957">MLSLWVNQAFSTTVHCVCGRKYKTRAACVCWEARKQEESSPVCLCSSSRHHICGIVVWGMPISAVLQKCQN</sequence>
<name>A0A670HX92_PODMU</name>
<dbReference type="Proteomes" id="UP000472272">
    <property type="component" value="Chromosome 5"/>
</dbReference>
<dbReference type="GeneTree" id="ENSGT01150000288025"/>
<keyword evidence="2" id="KW-1185">Reference proteome</keyword>